<dbReference type="Gene3D" id="1.50.10.10">
    <property type="match status" value="1"/>
</dbReference>
<dbReference type="AlphaFoldDB" id="A0A127HUW8"/>
<organism evidence="11 12">
    <name type="scientific">Pseudomonas azotoformans</name>
    <dbReference type="NCBI Taxonomy" id="47878"/>
    <lineage>
        <taxon>Bacteria</taxon>
        <taxon>Pseudomonadati</taxon>
        <taxon>Pseudomonadota</taxon>
        <taxon>Gammaproteobacteria</taxon>
        <taxon>Pseudomonadales</taxon>
        <taxon>Pseudomonadaceae</taxon>
        <taxon>Pseudomonas</taxon>
    </lineage>
</organism>
<keyword evidence="6 9" id="KW-0326">Glycosidase</keyword>
<keyword evidence="3 10" id="KW-0732">Signal</keyword>
<gene>
    <name evidence="11" type="ORF">AYR47_08650</name>
</gene>
<name>A0A127HUW8_PSEAZ</name>
<dbReference type="InterPro" id="IPR008928">
    <property type="entry name" value="6-hairpin_glycosidase_sf"/>
</dbReference>
<dbReference type="EC" id="3.2.1.-" evidence="9"/>
<dbReference type="InterPro" id="IPR002037">
    <property type="entry name" value="Glyco_hydro_8"/>
</dbReference>
<dbReference type="GO" id="GO:0030245">
    <property type="term" value="P:cellulose catabolic process"/>
    <property type="evidence" value="ECO:0007669"/>
    <property type="project" value="UniProtKB-KW"/>
</dbReference>
<evidence type="ECO:0000256" key="4">
    <source>
        <dbReference type="ARBA" id="ARBA00022801"/>
    </source>
</evidence>
<sequence length="398" mass="43257">MSPLKSVALAALGAVMFAGSAQAQTCDWPLWQNYAKRFVQDDGRVLNSSMKPTESSSEGQSYAMFFALVGNDRASFDKLWTWTKANMSGSDIGQNLPGWLWGKKADNTWGVIDPNSASDADLWMAYALLEAARVWNAPQYRADAQLLLANVERNLIVRVPGLGKMLLPGPVGYVHPGGLWRFNPSYQVLAQLRRFQKERPNAGWNEVAESNARMLADTASNPHGLAANWVGYRATSANAGLFVVDPFSDDLGSYDAIRTYMWAGMTAKGDPLAAAMLKSLGGMSRATAASVTGFPPEKIHVLTGEAEKNNGYTPMGFSASTIAFFQARGETALALLQKAKVDDALAKALAPSAPESAQPIYYDYMLSLFSQGFADQKYRFEQDGTVKLSWEAACAVTR</sequence>
<evidence type="ECO:0000256" key="7">
    <source>
        <dbReference type="ARBA" id="ARBA00023326"/>
    </source>
</evidence>
<comment type="catalytic activity">
    <reaction evidence="1">
        <text>Endohydrolysis of (1-&gt;4)-beta-D-glucosidic linkages in cellulose, lichenin and cereal beta-D-glucans.</text>
        <dbReference type="EC" id="3.2.1.4"/>
    </reaction>
</comment>
<evidence type="ECO:0000256" key="9">
    <source>
        <dbReference type="RuleBase" id="RU361167"/>
    </source>
</evidence>
<evidence type="ECO:0000256" key="10">
    <source>
        <dbReference type="SAM" id="SignalP"/>
    </source>
</evidence>
<dbReference type="RefSeq" id="WP_061434920.1">
    <property type="nucleotide sequence ID" value="NZ_CP014546.1"/>
</dbReference>
<evidence type="ECO:0000256" key="6">
    <source>
        <dbReference type="ARBA" id="ARBA00023295"/>
    </source>
</evidence>
<evidence type="ECO:0000313" key="12">
    <source>
        <dbReference type="Proteomes" id="UP000070516"/>
    </source>
</evidence>
<feature type="chain" id="PRO_5007448983" description="Glucanase" evidence="10">
    <location>
        <begin position="24"/>
        <end position="398"/>
    </location>
</feature>
<evidence type="ECO:0000256" key="1">
    <source>
        <dbReference type="ARBA" id="ARBA00000966"/>
    </source>
</evidence>
<keyword evidence="7 9" id="KW-0624">Polysaccharide degradation</keyword>
<reference evidence="11 12" key="1">
    <citation type="submission" date="2016-02" db="EMBL/GenBank/DDBJ databases">
        <title>Complete genome sequence of Pseudomonas azotoformans S4.</title>
        <authorList>
            <person name="Fang Y."/>
            <person name="Wu L."/>
            <person name="Feng G."/>
        </authorList>
    </citation>
    <scope>NUCLEOTIDE SEQUENCE [LARGE SCALE GENOMIC DNA]</scope>
    <source>
        <strain evidence="11 12">S4</strain>
    </source>
</reference>
<feature type="signal peptide" evidence="10">
    <location>
        <begin position="1"/>
        <end position="23"/>
    </location>
</feature>
<keyword evidence="5" id="KW-0136">Cellulose degradation</keyword>
<evidence type="ECO:0000256" key="3">
    <source>
        <dbReference type="ARBA" id="ARBA00022729"/>
    </source>
</evidence>
<dbReference type="SUPFAM" id="SSF48208">
    <property type="entry name" value="Six-hairpin glycosidases"/>
    <property type="match status" value="1"/>
</dbReference>
<dbReference type="GO" id="GO:0008810">
    <property type="term" value="F:cellulase activity"/>
    <property type="evidence" value="ECO:0007669"/>
    <property type="project" value="UniProtKB-EC"/>
</dbReference>
<evidence type="ECO:0000256" key="2">
    <source>
        <dbReference type="ARBA" id="ARBA00009209"/>
    </source>
</evidence>
<dbReference type="NCBIfam" id="NF008305">
    <property type="entry name" value="PRK11097.1"/>
    <property type="match status" value="1"/>
</dbReference>
<keyword evidence="7 9" id="KW-0119">Carbohydrate metabolism</keyword>
<dbReference type="Pfam" id="PF01270">
    <property type="entry name" value="Glyco_hydro_8"/>
    <property type="match status" value="1"/>
</dbReference>
<dbReference type="Proteomes" id="UP000070516">
    <property type="component" value="Chromosome"/>
</dbReference>
<dbReference type="InterPro" id="IPR012341">
    <property type="entry name" value="6hp_glycosidase-like_sf"/>
</dbReference>
<dbReference type="EMBL" id="CP014546">
    <property type="protein sequence ID" value="AMN78386.1"/>
    <property type="molecule type" value="Genomic_DNA"/>
</dbReference>
<proteinExistence type="inferred from homology"/>
<dbReference type="InterPro" id="IPR019834">
    <property type="entry name" value="Glyco_hydro_8_CS"/>
</dbReference>
<evidence type="ECO:0000313" key="11">
    <source>
        <dbReference type="EMBL" id="AMN78386.1"/>
    </source>
</evidence>
<evidence type="ECO:0000256" key="5">
    <source>
        <dbReference type="ARBA" id="ARBA00023001"/>
    </source>
</evidence>
<accession>A0A127HUW8</accession>
<feature type="active site" description="Nucleophile" evidence="8">
    <location>
        <position position="119"/>
    </location>
</feature>
<dbReference type="PROSITE" id="PS00812">
    <property type="entry name" value="GLYCOSYL_HYDROL_F8"/>
    <property type="match status" value="1"/>
</dbReference>
<protein>
    <recommendedName>
        <fullName evidence="9">Glucanase</fullName>
        <ecNumber evidence="9">3.2.1.-</ecNumber>
    </recommendedName>
</protein>
<keyword evidence="4 9" id="KW-0378">Hydrolase</keyword>
<evidence type="ECO:0000256" key="8">
    <source>
        <dbReference type="PROSITE-ProRule" id="PRU10058"/>
    </source>
</evidence>
<dbReference type="KEGG" id="pazo:AYR47_08650"/>
<comment type="similarity">
    <text evidence="2 9">Belongs to the glycosyl hydrolase 8 (cellulase D) family.</text>
</comment>
<dbReference type="PRINTS" id="PR00735">
    <property type="entry name" value="GLHYDRLASE8"/>
</dbReference>